<reference evidence="5 6" key="1">
    <citation type="submission" date="2017-11" db="EMBL/GenBank/DDBJ databases">
        <title>Draft genome sequence of Mitsuaria sp. HWN-4.</title>
        <authorList>
            <person name="Gundlapally S.R."/>
        </authorList>
    </citation>
    <scope>NUCLEOTIDE SEQUENCE [LARGE SCALE GENOMIC DNA]</scope>
    <source>
        <strain evidence="5 6">HWN-4</strain>
    </source>
</reference>
<dbReference type="Gene3D" id="3.40.50.2300">
    <property type="match status" value="2"/>
</dbReference>
<sequence length="397" mass="41404">MPAADSLRKLPPSLSTSSIAMRVISTLGAFLSAMAVTGAASAADPSVNGTILLGQVAPFSGPSVKLAEEYNLGARTYFQALNERGGVNGLRVELRTRDDRYDPAETARQAKALIEQDGVFALFGTVGTGTTLAAVPVATAAGVPLFAPSTGAEALRTPLNRQVFHVRAGYGAEADYIAEQLSTSSLRNVAVLHQSDAFGKAALEAVTHALTQRGLKTVALAAIERDATDVSEIGKKLAAGHPQAVILAASYTSSAAVIKTMKKQGFAGQFVATSYAGSKALADELGGEGSGVWISEVVPFPWGEGSALQREYGQALQRAGVPSRSFESMEGYLAAKVFTEGLRRAGREPTRARLIAALESIQGWDAGGVRISYSPTDHGGSHRVEMTMIGPGGKFVH</sequence>
<gene>
    <name evidence="5" type="ORF">CS062_19990</name>
</gene>
<accession>A0A2G9C774</accession>
<dbReference type="CDD" id="cd06326">
    <property type="entry name" value="PBP1_ABC_ligand_binding-like"/>
    <property type="match status" value="1"/>
</dbReference>
<evidence type="ECO:0000259" key="4">
    <source>
        <dbReference type="Pfam" id="PF13458"/>
    </source>
</evidence>
<protein>
    <submittedName>
        <fullName evidence="5">ABC transporter permease</fullName>
    </submittedName>
</protein>
<dbReference type="SUPFAM" id="SSF53822">
    <property type="entry name" value="Periplasmic binding protein-like I"/>
    <property type="match status" value="1"/>
</dbReference>
<keyword evidence="6" id="KW-1185">Reference proteome</keyword>
<organism evidence="5 6">
    <name type="scientific">Roseateles chitinivorans</name>
    <dbReference type="NCBI Taxonomy" id="2917965"/>
    <lineage>
        <taxon>Bacteria</taxon>
        <taxon>Pseudomonadati</taxon>
        <taxon>Pseudomonadota</taxon>
        <taxon>Betaproteobacteria</taxon>
        <taxon>Burkholderiales</taxon>
        <taxon>Sphaerotilaceae</taxon>
        <taxon>Roseateles</taxon>
    </lineage>
</organism>
<feature type="signal peptide" evidence="3">
    <location>
        <begin position="1"/>
        <end position="42"/>
    </location>
</feature>
<dbReference type="PANTHER" id="PTHR47235">
    <property type="entry name" value="BLR6548 PROTEIN"/>
    <property type="match status" value="1"/>
</dbReference>
<evidence type="ECO:0000256" key="1">
    <source>
        <dbReference type="ARBA" id="ARBA00010062"/>
    </source>
</evidence>
<dbReference type="EMBL" id="PEOG01000066">
    <property type="protein sequence ID" value="PIM51399.1"/>
    <property type="molecule type" value="Genomic_DNA"/>
</dbReference>
<proteinExistence type="inferred from homology"/>
<name>A0A2G9C774_9BURK</name>
<dbReference type="Proteomes" id="UP000231501">
    <property type="component" value="Unassembled WGS sequence"/>
</dbReference>
<dbReference type="Pfam" id="PF13458">
    <property type="entry name" value="Peripla_BP_6"/>
    <property type="match status" value="1"/>
</dbReference>
<evidence type="ECO:0000256" key="3">
    <source>
        <dbReference type="SAM" id="SignalP"/>
    </source>
</evidence>
<evidence type="ECO:0000256" key="2">
    <source>
        <dbReference type="ARBA" id="ARBA00022729"/>
    </source>
</evidence>
<feature type="domain" description="Leucine-binding protein" evidence="4">
    <location>
        <begin position="51"/>
        <end position="392"/>
    </location>
</feature>
<comment type="similarity">
    <text evidence="1">Belongs to the leucine-binding protein family.</text>
</comment>
<dbReference type="AlphaFoldDB" id="A0A2G9C774"/>
<dbReference type="InterPro" id="IPR028082">
    <property type="entry name" value="Peripla_BP_I"/>
</dbReference>
<dbReference type="PANTHER" id="PTHR47235:SF1">
    <property type="entry name" value="BLR6548 PROTEIN"/>
    <property type="match status" value="1"/>
</dbReference>
<dbReference type="InterPro" id="IPR028081">
    <property type="entry name" value="Leu-bd"/>
</dbReference>
<feature type="chain" id="PRO_5013735406" evidence="3">
    <location>
        <begin position="43"/>
        <end position="397"/>
    </location>
</feature>
<comment type="caution">
    <text evidence="5">The sequence shown here is derived from an EMBL/GenBank/DDBJ whole genome shotgun (WGS) entry which is preliminary data.</text>
</comment>
<dbReference type="OrthoDB" id="9777352at2"/>
<evidence type="ECO:0000313" key="5">
    <source>
        <dbReference type="EMBL" id="PIM51399.1"/>
    </source>
</evidence>
<keyword evidence="2 3" id="KW-0732">Signal</keyword>
<evidence type="ECO:0000313" key="6">
    <source>
        <dbReference type="Proteomes" id="UP000231501"/>
    </source>
</evidence>